<comment type="caution">
    <text evidence="2">The sequence shown here is derived from an EMBL/GenBank/DDBJ whole genome shotgun (WGS) entry which is preliminary data.</text>
</comment>
<evidence type="ECO:0000313" key="3">
    <source>
        <dbReference type="Proteomes" id="UP001189429"/>
    </source>
</evidence>
<feature type="region of interest" description="Disordered" evidence="1">
    <location>
        <begin position="1"/>
        <end position="152"/>
    </location>
</feature>
<dbReference type="Proteomes" id="UP001189429">
    <property type="component" value="Unassembled WGS sequence"/>
</dbReference>
<feature type="compositionally biased region" description="Basic residues" evidence="1">
    <location>
        <begin position="1"/>
        <end position="20"/>
    </location>
</feature>
<protein>
    <submittedName>
        <fullName evidence="2">Uncharacterized protein</fullName>
    </submittedName>
</protein>
<accession>A0ABN9R2K3</accession>
<feature type="compositionally biased region" description="Basic and acidic residues" evidence="1">
    <location>
        <begin position="143"/>
        <end position="152"/>
    </location>
</feature>
<feature type="compositionally biased region" description="Low complexity" evidence="1">
    <location>
        <begin position="67"/>
        <end position="76"/>
    </location>
</feature>
<evidence type="ECO:0000256" key="1">
    <source>
        <dbReference type="SAM" id="MobiDB-lite"/>
    </source>
</evidence>
<name>A0ABN9R2K3_9DINO</name>
<gene>
    <name evidence="2" type="ORF">PCOR1329_LOCUS16821</name>
</gene>
<organism evidence="2 3">
    <name type="scientific">Prorocentrum cordatum</name>
    <dbReference type="NCBI Taxonomy" id="2364126"/>
    <lineage>
        <taxon>Eukaryota</taxon>
        <taxon>Sar</taxon>
        <taxon>Alveolata</taxon>
        <taxon>Dinophyceae</taxon>
        <taxon>Prorocentrales</taxon>
        <taxon>Prorocentraceae</taxon>
        <taxon>Prorocentrum</taxon>
    </lineage>
</organism>
<keyword evidence="3" id="KW-1185">Reference proteome</keyword>
<feature type="compositionally biased region" description="Basic residues" evidence="1">
    <location>
        <begin position="45"/>
        <end position="66"/>
    </location>
</feature>
<dbReference type="EMBL" id="CAUYUJ010005175">
    <property type="protein sequence ID" value="CAK0812557.1"/>
    <property type="molecule type" value="Genomic_DNA"/>
</dbReference>
<feature type="compositionally biased region" description="Low complexity" evidence="1">
    <location>
        <begin position="84"/>
        <end position="103"/>
    </location>
</feature>
<proteinExistence type="predicted"/>
<reference evidence="2" key="1">
    <citation type="submission" date="2023-10" db="EMBL/GenBank/DDBJ databases">
        <authorList>
            <person name="Chen Y."/>
            <person name="Shah S."/>
            <person name="Dougan E. K."/>
            <person name="Thang M."/>
            <person name="Chan C."/>
        </authorList>
    </citation>
    <scope>NUCLEOTIDE SEQUENCE [LARGE SCALE GENOMIC DNA]</scope>
</reference>
<feature type="compositionally biased region" description="Low complexity" evidence="1">
    <location>
        <begin position="21"/>
        <end position="35"/>
    </location>
</feature>
<sequence>MPRARHGGRRPRRRGRRRPGAARAAAARAAAAAAARGGGPGGAVPRRHRLRGQRGGRGPRARRLGHRVPVQPGAAGRPRRRVRVPLVPEAPAAPGRRAGGRVLLGRRRLRGPERRARRRDAAAPAPPVGRRLRARGGRGLHPALREQPEVFLRRLRAGREPLAARPGG</sequence>
<evidence type="ECO:0000313" key="2">
    <source>
        <dbReference type="EMBL" id="CAK0812557.1"/>
    </source>
</evidence>
<feature type="non-terminal residue" evidence="2">
    <location>
        <position position="168"/>
    </location>
</feature>